<dbReference type="AlphaFoldDB" id="A0A699JIQ7"/>
<evidence type="ECO:0000313" key="3">
    <source>
        <dbReference type="EMBL" id="GFA35376.1"/>
    </source>
</evidence>
<protein>
    <submittedName>
        <fullName evidence="3">Retrovirus-related Pol polyprotein from transposon TNT 1-94</fullName>
    </submittedName>
</protein>
<proteinExistence type="predicted"/>
<dbReference type="Pfam" id="PF07727">
    <property type="entry name" value="RVT_2"/>
    <property type="match status" value="1"/>
</dbReference>
<sequence>PQNTNADVADDTFDVKENENKVHVSLSGSDKTKKHDDKAKRDAKGKKPIGLPTGVRDLRAKFEEFFSNITNRVNAASAPVNAARPNPTNSFNTVSPFDTVISLNFRITRKSSFVDPYKYPDDPDMPDLEDIVYSDDEENVGAEADFSNLETNISVSPIPTTRVYKHHHVTQIIGTYPEEGIDYDEVFAPVARIEAIRLFLVYASFMGFMVYQMDVKSTFLYGTIEEEVYVCQPLGFEDPDYPGKVYKVVKALYV</sequence>
<feature type="region of interest" description="Disordered" evidence="1">
    <location>
        <begin position="1"/>
        <end position="52"/>
    </location>
</feature>
<comment type="caution">
    <text evidence="3">The sequence shown here is derived from an EMBL/GenBank/DDBJ whole genome shotgun (WGS) entry which is preliminary data.</text>
</comment>
<feature type="compositionally biased region" description="Basic and acidic residues" evidence="1">
    <location>
        <begin position="13"/>
        <end position="22"/>
    </location>
</feature>
<name>A0A699JIQ7_TANCI</name>
<feature type="compositionally biased region" description="Basic and acidic residues" evidence="1">
    <location>
        <begin position="30"/>
        <end position="42"/>
    </location>
</feature>
<feature type="domain" description="Reverse transcriptase Ty1/copia-type" evidence="2">
    <location>
        <begin position="174"/>
        <end position="253"/>
    </location>
</feature>
<evidence type="ECO:0000259" key="2">
    <source>
        <dbReference type="Pfam" id="PF07727"/>
    </source>
</evidence>
<evidence type="ECO:0000256" key="1">
    <source>
        <dbReference type="SAM" id="MobiDB-lite"/>
    </source>
</evidence>
<dbReference type="InterPro" id="IPR013103">
    <property type="entry name" value="RVT_2"/>
</dbReference>
<feature type="non-terminal residue" evidence="3">
    <location>
        <position position="1"/>
    </location>
</feature>
<accession>A0A699JIQ7</accession>
<organism evidence="3">
    <name type="scientific">Tanacetum cinerariifolium</name>
    <name type="common">Dalmatian daisy</name>
    <name type="synonym">Chrysanthemum cinerariifolium</name>
    <dbReference type="NCBI Taxonomy" id="118510"/>
    <lineage>
        <taxon>Eukaryota</taxon>
        <taxon>Viridiplantae</taxon>
        <taxon>Streptophyta</taxon>
        <taxon>Embryophyta</taxon>
        <taxon>Tracheophyta</taxon>
        <taxon>Spermatophyta</taxon>
        <taxon>Magnoliopsida</taxon>
        <taxon>eudicotyledons</taxon>
        <taxon>Gunneridae</taxon>
        <taxon>Pentapetalae</taxon>
        <taxon>asterids</taxon>
        <taxon>campanulids</taxon>
        <taxon>Asterales</taxon>
        <taxon>Asteraceae</taxon>
        <taxon>Asteroideae</taxon>
        <taxon>Anthemideae</taxon>
        <taxon>Anthemidinae</taxon>
        <taxon>Tanacetum</taxon>
    </lineage>
</organism>
<dbReference type="EMBL" id="BKCJ010409623">
    <property type="protein sequence ID" value="GFA35376.1"/>
    <property type="molecule type" value="Genomic_DNA"/>
</dbReference>
<gene>
    <name evidence="3" type="ORF">Tci_607348</name>
</gene>
<reference evidence="3" key="1">
    <citation type="journal article" date="2019" name="Sci. Rep.">
        <title>Draft genome of Tanacetum cinerariifolium, the natural source of mosquito coil.</title>
        <authorList>
            <person name="Yamashiro T."/>
            <person name="Shiraishi A."/>
            <person name="Satake H."/>
            <person name="Nakayama K."/>
        </authorList>
    </citation>
    <scope>NUCLEOTIDE SEQUENCE</scope>
</reference>